<dbReference type="EMBL" id="JAWHTF010000006">
    <property type="protein sequence ID" value="MDU8886750.1"/>
    <property type="molecule type" value="Genomic_DNA"/>
</dbReference>
<protein>
    <submittedName>
        <fullName evidence="1">Lipocalin family protein</fullName>
    </submittedName>
</protein>
<dbReference type="RefSeq" id="WP_316662847.1">
    <property type="nucleotide sequence ID" value="NZ_JAWHTF010000006.1"/>
</dbReference>
<sequence>MKRIILIFLAVGLIGCGSSKTVRNSKTAIKGNWTLNSITYSEAGKYNVTLLNDTSKNCFENSTWQFIPNNNTGTYTINDSTCSTGVRNFVFTIQEVNAETGLYDFLLKPTDNKNKSKTNQGFRLKLMSLTEITMQWQQTVNVDGQPFNIQMNFTKL</sequence>
<evidence type="ECO:0000313" key="1">
    <source>
        <dbReference type="EMBL" id="MDU8886750.1"/>
    </source>
</evidence>
<gene>
    <name evidence="1" type="ORF">RXV94_11310</name>
</gene>
<comment type="caution">
    <text evidence="1">The sequence shown here is derived from an EMBL/GenBank/DDBJ whole genome shotgun (WGS) entry which is preliminary data.</text>
</comment>
<accession>A0ABU3U8K8</accession>
<keyword evidence="2" id="KW-1185">Reference proteome</keyword>
<organism evidence="1 2">
    <name type="scientific">Gilvirhabdus luticola</name>
    <dbReference type="NCBI Taxonomy" id="3079858"/>
    <lineage>
        <taxon>Bacteria</taxon>
        <taxon>Pseudomonadati</taxon>
        <taxon>Bacteroidota</taxon>
        <taxon>Flavobacteriia</taxon>
        <taxon>Flavobacteriales</taxon>
        <taxon>Flavobacteriaceae</taxon>
        <taxon>Gilvirhabdus</taxon>
    </lineage>
</organism>
<dbReference type="PROSITE" id="PS51257">
    <property type="entry name" value="PROKAR_LIPOPROTEIN"/>
    <property type="match status" value="1"/>
</dbReference>
<reference evidence="1 2" key="1">
    <citation type="submission" date="2023-10" db="EMBL/GenBank/DDBJ databases">
        <title>Marimonas sp. nov. isolated from tidal mud flat.</title>
        <authorList>
            <person name="Jaincy N.J."/>
            <person name="Srinivasan S."/>
            <person name="Lee S.-S."/>
        </authorList>
    </citation>
    <scope>NUCLEOTIDE SEQUENCE [LARGE SCALE GENOMIC DNA]</scope>
    <source>
        <strain evidence="1 2">MJ-SS3</strain>
    </source>
</reference>
<proteinExistence type="predicted"/>
<name>A0ABU3U8K8_9FLAO</name>
<dbReference type="Proteomes" id="UP001268651">
    <property type="component" value="Unassembled WGS sequence"/>
</dbReference>
<evidence type="ECO:0000313" key="2">
    <source>
        <dbReference type="Proteomes" id="UP001268651"/>
    </source>
</evidence>